<dbReference type="KEGG" id="tvd:SG34_030405"/>
<reference evidence="3 4" key="2">
    <citation type="journal article" date="2022" name="Mar. Drugs">
        <title>Bioassay-Guided Fractionation Leads to the Detection of Cholic Acid Generated by the Rare Thalassomonas sp.</title>
        <authorList>
            <person name="Pheiffer F."/>
            <person name="Schneider Y.K."/>
            <person name="Hansen E.H."/>
            <person name="Andersen J.H."/>
            <person name="Isaksson J."/>
            <person name="Busche T."/>
            <person name="R C."/>
            <person name="Kalinowski J."/>
            <person name="Zyl L.V."/>
            <person name="Trindade M."/>
        </authorList>
    </citation>
    <scope>NUCLEOTIDE SEQUENCE [LARGE SCALE GENOMIC DNA]</scope>
    <source>
        <strain evidence="3 4">XOM25</strain>
    </source>
</reference>
<name>A0AAE9Z971_9GAMM</name>
<sequence length="264" mass="30525">MPCHYQTKTKTLFWSNTRLAQSAFASFFLAAIIAFSHVTEAKQTQPAQVIDVLSSNWKPFVYSENGVHKGFAYDITKKVLDDANIGFNLYFFPWSRIYALGVNQKNYLIVGLARTKQREPLFHWIGPVAKPEAVYFYKLKEAAITINEVKDANRYIISTEKSTHYHNFLEEQEFTFDNILLVTRTEQIIKMLLNGRIDLILSTEQNFNSETERAGIDPALFEKVLHAYSIQEYMAFSGPTSPELYEKVQHSYHKLKNSGQFILR</sequence>
<dbReference type="EMBL" id="CP059734">
    <property type="protein sequence ID" value="WDE09086.1"/>
    <property type="molecule type" value="Genomic_DNA"/>
</dbReference>
<reference evidence="3 4" key="1">
    <citation type="journal article" date="2015" name="Genome Announc.">
        <title>Draft Genome Sequences of Marine Isolates of Thalassomonas viridans and Thalassomonas actiniarum.</title>
        <authorList>
            <person name="Olonade I."/>
            <person name="van Zyl L.J."/>
            <person name="Trindade M."/>
        </authorList>
    </citation>
    <scope>NUCLEOTIDE SEQUENCE [LARGE SCALE GENOMIC DNA]</scope>
    <source>
        <strain evidence="3 4">XOM25</strain>
    </source>
</reference>
<dbReference type="PANTHER" id="PTHR38834">
    <property type="entry name" value="PERIPLASMIC SUBSTRATE BINDING PROTEIN FAMILY 3"/>
    <property type="match status" value="1"/>
</dbReference>
<evidence type="ECO:0000259" key="2">
    <source>
        <dbReference type="Pfam" id="PF00497"/>
    </source>
</evidence>
<proteinExistence type="predicted"/>
<feature type="signal peptide" evidence="1">
    <location>
        <begin position="1"/>
        <end position="30"/>
    </location>
</feature>
<gene>
    <name evidence="3" type="ORF">SG34_030405</name>
</gene>
<evidence type="ECO:0000313" key="4">
    <source>
        <dbReference type="Proteomes" id="UP000032352"/>
    </source>
</evidence>
<accession>A0AAE9Z971</accession>
<feature type="domain" description="Solute-binding protein family 3/N-terminal" evidence="2">
    <location>
        <begin position="54"/>
        <end position="260"/>
    </location>
</feature>
<feature type="chain" id="PRO_5042208219" evidence="1">
    <location>
        <begin position="31"/>
        <end position="264"/>
    </location>
</feature>
<evidence type="ECO:0000256" key="1">
    <source>
        <dbReference type="SAM" id="SignalP"/>
    </source>
</evidence>
<dbReference type="RefSeq" id="WP_053047343.1">
    <property type="nucleotide sequence ID" value="NZ_CP059734.1"/>
</dbReference>
<dbReference type="SUPFAM" id="SSF53850">
    <property type="entry name" value="Periplasmic binding protein-like II"/>
    <property type="match status" value="1"/>
</dbReference>
<dbReference type="Pfam" id="PF00497">
    <property type="entry name" value="SBP_bac_3"/>
    <property type="match status" value="1"/>
</dbReference>
<evidence type="ECO:0000313" key="3">
    <source>
        <dbReference type="EMBL" id="WDE09086.1"/>
    </source>
</evidence>
<dbReference type="InterPro" id="IPR001638">
    <property type="entry name" value="Solute-binding_3/MltF_N"/>
</dbReference>
<keyword evidence="4" id="KW-1185">Reference proteome</keyword>
<organism evidence="3 4">
    <name type="scientific">Thalassomonas viridans</name>
    <dbReference type="NCBI Taxonomy" id="137584"/>
    <lineage>
        <taxon>Bacteria</taxon>
        <taxon>Pseudomonadati</taxon>
        <taxon>Pseudomonadota</taxon>
        <taxon>Gammaproteobacteria</taxon>
        <taxon>Alteromonadales</taxon>
        <taxon>Colwelliaceae</taxon>
        <taxon>Thalassomonas</taxon>
    </lineage>
</organism>
<keyword evidence="1" id="KW-0732">Signal</keyword>
<dbReference type="PANTHER" id="PTHR38834:SF3">
    <property type="entry name" value="SOLUTE-BINDING PROTEIN FAMILY 3_N-TERMINAL DOMAIN-CONTAINING PROTEIN"/>
    <property type="match status" value="1"/>
</dbReference>
<protein>
    <submittedName>
        <fullName evidence="3">Transporter substrate-binding domain-containing protein</fullName>
    </submittedName>
</protein>
<dbReference type="Gene3D" id="3.40.190.10">
    <property type="entry name" value="Periplasmic binding protein-like II"/>
    <property type="match status" value="2"/>
</dbReference>
<dbReference type="Proteomes" id="UP000032352">
    <property type="component" value="Chromosome pTvir"/>
</dbReference>
<dbReference type="AlphaFoldDB" id="A0AAE9Z971"/>